<evidence type="ECO:0000313" key="2">
    <source>
        <dbReference type="Proteomes" id="UP000094336"/>
    </source>
</evidence>
<keyword evidence="2" id="KW-1185">Reference proteome</keyword>
<gene>
    <name evidence="1" type="ORF">BABINDRAFT_183335</name>
</gene>
<reference evidence="2" key="1">
    <citation type="submission" date="2016-05" db="EMBL/GenBank/DDBJ databases">
        <title>Comparative genomics of biotechnologically important yeasts.</title>
        <authorList>
            <consortium name="DOE Joint Genome Institute"/>
            <person name="Riley R."/>
            <person name="Haridas S."/>
            <person name="Wolfe K.H."/>
            <person name="Lopes M.R."/>
            <person name="Hittinger C.T."/>
            <person name="Goker M."/>
            <person name="Salamov A."/>
            <person name="Wisecaver J."/>
            <person name="Long T.M."/>
            <person name="Aerts A.L."/>
            <person name="Barry K."/>
            <person name="Choi C."/>
            <person name="Clum A."/>
            <person name="Coughlan A.Y."/>
            <person name="Deshpande S."/>
            <person name="Douglass A.P."/>
            <person name="Hanson S.J."/>
            <person name="Klenk H.-P."/>
            <person name="Labutti K."/>
            <person name="Lapidus A."/>
            <person name="Lindquist E."/>
            <person name="Lipzen A."/>
            <person name="Meier-Kolthoff J.P."/>
            <person name="Ohm R.A."/>
            <person name="Otillar R.P."/>
            <person name="Pangilinan J."/>
            <person name="Peng Y."/>
            <person name="Rokas A."/>
            <person name="Rosa C.A."/>
            <person name="Scheuner C."/>
            <person name="Sibirny A.A."/>
            <person name="Slot J.C."/>
            <person name="Stielow J.B."/>
            <person name="Sun H."/>
            <person name="Kurtzman C.P."/>
            <person name="Blackwell M."/>
            <person name="Grigoriev I.V."/>
            <person name="Jeffries T.W."/>
        </authorList>
    </citation>
    <scope>NUCLEOTIDE SEQUENCE [LARGE SCALE GENOMIC DNA]</scope>
    <source>
        <strain evidence="2">NRRL Y-12698</strain>
    </source>
</reference>
<accession>A0A1E3QRN2</accession>
<proteinExistence type="predicted"/>
<dbReference type="GeneID" id="30149037"/>
<dbReference type="AlphaFoldDB" id="A0A1E3QRN2"/>
<evidence type="ECO:0000313" key="1">
    <source>
        <dbReference type="EMBL" id="ODQ80320.1"/>
    </source>
</evidence>
<dbReference type="RefSeq" id="XP_018985648.1">
    <property type="nucleotide sequence ID" value="XM_019131184.1"/>
</dbReference>
<sequence length="165" mass="18866">MSSKNSQDKRDYMWEGGKWPSFAAYVHSVVQCFLPIFVSKADARAPDSHPFLDLHVSNYLIGLHSRERFFLRGVNYPLMEQILVDRYSVDKVLCRYGNGDIHRHNNPYIFCSCAKHEFGQSCSISACAKETGHQSLLCQIDLCVAQTKLDPNLLMPQQRHMLDIG</sequence>
<protein>
    <submittedName>
        <fullName evidence="1">Uncharacterized protein</fullName>
    </submittedName>
</protein>
<dbReference type="Proteomes" id="UP000094336">
    <property type="component" value="Unassembled WGS sequence"/>
</dbReference>
<organism evidence="1 2">
    <name type="scientific">Babjeviella inositovora NRRL Y-12698</name>
    <dbReference type="NCBI Taxonomy" id="984486"/>
    <lineage>
        <taxon>Eukaryota</taxon>
        <taxon>Fungi</taxon>
        <taxon>Dikarya</taxon>
        <taxon>Ascomycota</taxon>
        <taxon>Saccharomycotina</taxon>
        <taxon>Pichiomycetes</taxon>
        <taxon>Serinales incertae sedis</taxon>
        <taxon>Babjeviella</taxon>
    </lineage>
</organism>
<dbReference type="EMBL" id="KV454430">
    <property type="protein sequence ID" value="ODQ80320.1"/>
    <property type="molecule type" value="Genomic_DNA"/>
</dbReference>
<name>A0A1E3QRN2_9ASCO</name>